<sequence>MESLLGNQRLRIVDKPFRNLPLKLWVQNRYIRRRVTLLWYNPVNKQTDHLMVSNRRRPCTPKTPEALQVRWATAVDFTTKHASTHSECRKAENSRISTDSDTEHSDSDIDIVGETNYAQHYSANNT</sequence>
<gene>
    <name evidence="2" type="ORF">SFRICE_026383</name>
</gene>
<evidence type="ECO:0000256" key="1">
    <source>
        <dbReference type="SAM" id="MobiDB-lite"/>
    </source>
</evidence>
<accession>A0A2H1V7K4</accession>
<feature type="compositionally biased region" description="Basic and acidic residues" evidence="1">
    <location>
        <begin position="84"/>
        <end position="93"/>
    </location>
</feature>
<dbReference type="EMBL" id="ODYU01001062">
    <property type="protein sequence ID" value="SOQ36779.1"/>
    <property type="molecule type" value="Genomic_DNA"/>
</dbReference>
<feature type="region of interest" description="Disordered" evidence="1">
    <location>
        <begin position="82"/>
        <end position="108"/>
    </location>
</feature>
<dbReference type="AlphaFoldDB" id="A0A2H1V7K4"/>
<proteinExistence type="predicted"/>
<protein>
    <submittedName>
        <fullName evidence="2">SFRICE_026383</fullName>
    </submittedName>
</protein>
<name>A0A2H1V7K4_SPOFR</name>
<evidence type="ECO:0000313" key="2">
    <source>
        <dbReference type="EMBL" id="SOQ36779.1"/>
    </source>
</evidence>
<organism evidence="2">
    <name type="scientific">Spodoptera frugiperda</name>
    <name type="common">Fall armyworm</name>
    <dbReference type="NCBI Taxonomy" id="7108"/>
    <lineage>
        <taxon>Eukaryota</taxon>
        <taxon>Metazoa</taxon>
        <taxon>Ecdysozoa</taxon>
        <taxon>Arthropoda</taxon>
        <taxon>Hexapoda</taxon>
        <taxon>Insecta</taxon>
        <taxon>Pterygota</taxon>
        <taxon>Neoptera</taxon>
        <taxon>Endopterygota</taxon>
        <taxon>Lepidoptera</taxon>
        <taxon>Glossata</taxon>
        <taxon>Ditrysia</taxon>
        <taxon>Noctuoidea</taxon>
        <taxon>Noctuidae</taxon>
        <taxon>Amphipyrinae</taxon>
        <taxon>Spodoptera</taxon>
    </lineage>
</organism>
<reference evidence="2" key="1">
    <citation type="submission" date="2016-07" db="EMBL/GenBank/DDBJ databases">
        <authorList>
            <person name="Bretaudeau A."/>
        </authorList>
    </citation>
    <scope>NUCLEOTIDE SEQUENCE</scope>
    <source>
        <strain evidence="2">Rice</strain>
        <tissue evidence="2">Whole body</tissue>
    </source>
</reference>